<dbReference type="Proteomes" id="UP000224460">
    <property type="component" value="Unassembled WGS sequence"/>
</dbReference>
<accession>A0AC61DA19</accession>
<keyword evidence="2" id="KW-1185">Reference proteome</keyword>
<name>A0AC61DA19_9FIRM</name>
<comment type="caution">
    <text evidence="1">The sequence shown here is derived from an EMBL/GenBank/DDBJ whole genome shotgun (WGS) entry which is preliminary data.</text>
</comment>
<sequence length="165" mass="18861">MKRLICNIISNIEIAISSFMLILLVSLTFIGVVMRYVFGNPFTWLEEIQLACMVWIVFCAAGATFRYGGHVVIEILVDTLPKKAQKLAEIFILIAVSVVLIFFLNKSIVYLQVFMRTGRGTAILKIPYTLIYSIVPISCLFMIINHSIIWYKGIKNNFKTEEEQK</sequence>
<evidence type="ECO:0000313" key="2">
    <source>
        <dbReference type="Proteomes" id="UP000224460"/>
    </source>
</evidence>
<evidence type="ECO:0000313" key="1">
    <source>
        <dbReference type="EMBL" id="PHV70080.1"/>
    </source>
</evidence>
<organism evidence="1 2">
    <name type="scientific">Sporanaerobium hydrogeniformans</name>
    <dbReference type="NCBI Taxonomy" id="3072179"/>
    <lineage>
        <taxon>Bacteria</taxon>
        <taxon>Bacillati</taxon>
        <taxon>Bacillota</taxon>
        <taxon>Clostridia</taxon>
        <taxon>Lachnospirales</taxon>
        <taxon>Lachnospiraceae</taxon>
        <taxon>Sporanaerobium</taxon>
    </lineage>
</organism>
<proteinExistence type="predicted"/>
<reference evidence="1" key="1">
    <citation type="submission" date="2017-10" db="EMBL/GenBank/DDBJ databases">
        <title>Genome sequence of cellulolytic Lachnospiraceae bacterium XHS1971 isolated from hotspring sediment.</title>
        <authorList>
            <person name="Vasudevan G."/>
            <person name="Joshi A.J."/>
            <person name="Hivarkar S."/>
            <person name="Lanjekar V.B."/>
            <person name="Dhakephalkar P.K."/>
            <person name="Dagar S."/>
        </authorList>
    </citation>
    <scope>NUCLEOTIDE SEQUENCE</scope>
    <source>
        <strain evidence="1">XHS1971</strain>
    </source>
</reference>
<gene>
    <name evidence="1" type="ORF">CS063_12300</name>
</gene>
<dbReference type="EMBL" id="PEDL01000014">
    <property type="protein sequence ID" value="PHV70080.1"/>
    <property type="molecule type" value="Genomic_DNA"/>
</dbReference>
<protein>
    <submittedName>
        <fullName evidence="1">C4-dicarboxylate ABC transporter permease</fullName>
    </submittedName>
</protein>